<comment type="caution">
    <text evidence="3">The sequence shown here is derived from an EMBL/GenBank/DDBJ whole genome shotgun (WGS) entry which is preliminary data.</text>
</comment>
<sequence>MVRITLLLVMLLSAAIAFSQEKTFEDEVSKISKKIDEITKGEKKLLKEKLKKINEQLSNNEITYEEAEKLKKKEADFHANQIEEKVSVQEQKLQQLVQDKTNGVIVSKDENEESFKIRVFDKDLVIFDKEGKQKKYGKRTTSQFVFAMGVNNVLENNKVGSLNNSKYKFWQSHFYELGFTFKTRLKEEPSKAYFKYGVSFLWNNLRPKSNQIHVVNNDQTNLEVSTFSLSENRLRHVQMIFPMHLEIDFSKNEKLSNDRIIDNSHDAIRFGIGGFFGFKLGTRQYLEYENSKGVNVEEVQKGDFNMNTLNYGLSTYLSYQSIGLYVKYDLNPLFKNSETRNISLGIRFDLD</sequence>
<gene>
    <name evidence="3" type="ORF">T190115A13A_90105</name>
</gene>
<name>A0ABM9PSG4_9FLAO</name>
<protein>
    <recommendedName>
        <fullName evidence="5">Outer membrane protein beta-barrel domain-containing protein</fullName>
    </recommendedName>
</protein>
<keyword evidence="1" id="KW-0175">Coiled coil</keyword>
<proteinExistence type="predicted"/>
<evidence type="ECO:0000313" key="4">
    <source>
        <dbReference type="Proteomes" id="UP001497602"/>
    </source>
</evidence>
<dbReference type="RefSeq" id="WP_348740352.1">
    <property type="nucleotide sequence ID" value="NZ_CAXJRC010000046.1"/>
</dbReference>
<evidence type="ECO:0000256" key="2">
    <source>
        <dbReference type="SAM" id="SignalP"/>
    </source>
</evidence>
<accession>A0ABM9PSG4</accession>
<evidence type="ECO:0000313" key="3">
    <source>
        <dbReference type="EMBL" id="CAL2108759.1"/>
    </source>
</evidence>
<dbReference type="Proteomes" id="UP001497602">
    <property type="component" value="Unassembled WGS sequence"/>
</dbReference>
<feature type="signal peptide" evidence="2">
    <location>
        <begin position="1"/>
        <end position="19"/>
    </location>
</feature>
<evidence type="ECO:0008006" key="5">
    <source>
        <dbReference type="Google" id="ProtNLM"/>
    </source>
</evidence>
<keyword evidence="4" id="KW-1185">Reference proteome</keyword>
<organism evidence="3 4">
    <name type="scientific">Tenacibaculum vairaonense</name>
    <dbReference type="NCBI Taxonomy" id="3137860"/>
    <lineage>
        <taxon>Bacteria</taxon>
        <taxon>Pseudomonadati</taxon>
        <taxon>Bacteroidota</taxon>
        <taxon>Flavobacteriia</taxon>
        <taxon>Flavobacteriales</taxon>
        <taxon>Flavobacteriaceae</taxon>
        <taxon>Tenacibaculum</taxon>
    </lineage>
</organism>
<feature type="coiled-coil region" evidence="1">
    <location>
        <begin position="43"/>
        <end position="99"/>
    </location>
</feature>
<evidence type="ECO:0000256" key="1">
    <source>
        <dbReference type="SAM" id="Coils"/>
    </source>
</evidence>
<dbReference type="EMBL" id="CAXJRC010000046">
    <property type="protein sequence ID" value="CAL2108759.1"/>
    <property type="molecule type" value="Genomic_DNA"/>
</dbReference>
<keyword evidence="2" id="KW-0732">Signal</keyword>
<reference evidence="3 4" key="1">
    <citation type="submission" date="2024-05" db="EMBL/GenBank/DDBJ databases">
        <authorList>
            <person name="Duchaud E."/>
        </authorList>
    </citation>
    <scope>NUCLEOTIDE SEQUENCE [LARGE SCALE GENOMIC DNA]</scope>
    <source>
        <strain evidence="3">Ena-SAMPLE-TAB-13-05-2024-13:56:06:370-140305</strain>
    </source>
</reference>
<feature type="chain" id="PRO_5047237680" description="Outer membrane protein beta-barrel domain-containing protein" evidence="2">
    <location>
        <begin position="20"/>
        <end position="351"/>
    </location>
</feature>